<feature type="domain" description="Aldehyde oxidase/xanthine dehydrogenase second molybdopterin binding" evidence="2">
    <location>
        <begin position="515"/>
        <end position="617"/>
    </location>
</feature>
<keyword evidence="4" id="KW-1185">Reference proteome</keyword>
<name>A0AAE9YQB1_9GAMM</name>
<reference evidence="3 4" key="1">
    <citation type="journal article" date="2015" name="Genome Announc.">
        <title>Draft Genome Sequences of Marine Isolates of Thalassomonas viridans and Thalassomonas actiniarum.</title>
        <authorList>
            <person name="Olonade I."/>
            <person name="van Zyl L.J."/>
            <person name="Trindade M."/>
        </authorList>
    </citation>
    <scope>NUCLEOTIDE SEQUENCE [LARGE SCALE GENOMIC DNA]</scope>
    <source>
        <strain evidence="3 4">A5K-106</strain>
    </source>
</reference>
<dbReference type="InterPro" id="IPR006311">
    <property type="entry name" value="TAT_signal"/>
</dbReference>
<protein>
    <submittedName>
        <fullName evidence="3">Xanthine dehydrogenase family protein molybdopterin-binding subunit</fullName>
    </submittedName>
</protein>
<feature type="domain" description="Aldehyde oxidase/xanthine dehydrogenase first molybdopterin binding" evidence="1">
    <location>
        <begin position="262"/>
        <end position="488"/>
    </location>
</feature>
<dbReference type="Gene3D" id="3.30.365.10">
    <property type="entry name" value="Aldehyde oxidase/xanthine dehydrogenase, molybdopterin binding domain"/>
    <property type="match status" value="4"/>
</dbReference>
<dbReference type="EMBL" id="CP059735">
    <property type="protein sequence ID" value="WDD98712.1"/>
    <property type="molecule type" value="Genomic_DNA"/>
</dbReference>
<dbReference type="InterPro" id="IPR036856">
    <property type="entry name" value="Ald_Oxase/Xan_DH_a/b_sf"/>
</dbReference>
<dbReference type="SUPFAM" id="SSF56003">
    <property type="entry name" value="Molybdenum cofactor-binding domain"/>
    <property type="match status" value="1"/>
</dbReference>
<proteinExistence type="predicted"/>
<evidence type="ECO:0000313" key="4">
    <source>
        <dbReference type="Proteomes" id="UP000032568"/>
    </source>
</evidence>
<dbReference type="SUPFAM" id="SSF54665">
    <property type="entry name" value="CO dehydrogenase molybdoprotein N-domain-like"/>
    <property type="match status" value="1"/>
</dbReference>
<gene>
    <name evidence="3" type="ORF">SG35_026310</name>
</gene>
<dbReference type="Pfam" id="PF02738">
    <property type="entry name" value="MoCoBD_1"/>
    <property type="match status" value="1"/>
</dbReference>
<dbReference type="KEGG" id="tact:SG35_026310"/>
<dbReference type="GO" id="GO:0005506">
    <property type="term" value="F:iron ion binding"/>
    <property type="evidence" value="ECO:0007669"/>
    <property type="project" value="InterPro"/>
</dbReference>
<dbReference type="GO" id="GO:0016491">
    <property type="term" value="F:oxidoreductase activity"/>
    <property type="evidence" value="ECO:0007669"/>
    <property type="project" value="InterPro"/>
</dbReference>
<dbReference type="InterPro" id="IPR008274">
    <property type="entry name" value="AldOxase/xan_DH_MoCoBD1"/>
</dbReference>
<evidence type="ECO:0000259" key="1">
    <source>
        <dbReference type="Pfam" id="PF02738"/>
    </source>
</evidence>
<dbReference type="PROSITE" id="PS51318">
    <property type="entry name" value="TAT"/>
    <property type="match status" value="1"/>
</dbReference>
<dbReference type="Pfam" id="PF20256">
    <property type="entry name" value="MoCoBD_2"/>
    <property type="match status" value="2"/>
</dbReference>
<dbReference type="InterPro" id="IPR037165">
    <property type="entry name" value="AldOxase/xan_DH_Mopterin-bd_sf"/>
</dbReference>
<evidence type="ECO:0000259" key="2">
    <source>
        <dbReference type="Pfam" id="PF20256"/>
    </source>
</evidence>
<dbReference type="InterPro" id="IPR046867">
    <property type="entry name" value="AldOxase/xan_DH_MoCoBD2"/>
</dbReference>
<dbReference type="AlphaFoldDB" id="A0AAE9YQB1"/>
<dbReference type="PANTHER" id="PTHR11908">
    <property type="entry name" value="XANTHINE DEHYDROGENASE"/>
    <property type="match status" value="1"/>
</dbReference>
<dbReference type="RefSeq" id="WP_044833229.1">
    <property type="nucleotide sequence ID" value="NZ_CP059735.1"/>
</dbReference>
<reference evidence="3 4" key="2">
    <citation type="journal article" date="2022" name="Mar. Drugs">
        <title>Bioassay-Guided Fractionation Leads to the Detection of Cholic Acid Generated by the Rare Thalassomonas sp.</title>
        <authorList>
            <person name="Pheiffer F."/>
            <person name="Schneider Y.K."/>
            <person name="Hansen E.H."/>
            <person name="Andersen J.H."/>
            <person name="Isaksson J."/>
            <person name="Busche T."/>
            <person name="R C."/>
            <person name="Kalinowski J."/>
            <person name="Zyl L.V."/>
            <person name="Trindade M."/>
        </authorList>
    </citation>
    <scope>NUCLEOTIDE SEQUENCE [LARGE SCALE GENOMIC DNA]</scope>
    <source>
        <strain evidence="3 4">A5K-106</strain>
    </source>
</reference>
<organism evidence="3 4">
    <name type="scientific">Thalassomonas actiniarum</name>
    <dbReference type="NCBI Taxonomy" id="485447"/>
    <lineage>
        <taxon>Bacteria</taxon>
        <taxon>Pseudomonadati</taxon>
        <taxon>Pseudomonadota</taxon>
        <taxon>Gammaproteobacteria</taxon>
        <taxon>Alteromonadales</taxon>
        <taxon>Colwelliaceae</taxon>
        <taxon>Thalassomonas</taxon>
    </lineage>
</organism>
<dbReference type="PANTHER" id="PTHR11908:SF123">
    <property type="entry name" value="ALDEHYDE OXIDOREDUCTASE MOLYBDENUM-BINDING SUBUNIT PAOC"/>
    <property type="match status" value="1"/>
</dbReference>
<sequence length="948" mass="104649">MNSFSSSRRTFIKRCVISGIAVYSAPLLWKMGNSQAAGLSEALTAQFKASNKLKFRMDGIAKVTGEKIYGRDYRAMDMPGWPDQQGYAYILRLDDAGHVYQGFDLNMLPQQARPNQVITAKELERDGVSLPPFFGSDMLLPEGKTAHYLGHAVAILLFDDFAAFKQAKNLLQFNKKVIRYGEKTAFVSESKDPYTSWRIIREEGESGPSGEDKYSPLQDGIFFPHYKAHRPQWPEVMDQQGSVSERGMYYAGRINEDITGGNENWQVLEREYRTQIIDPMMMEPEAFNGWFDEKEGTFHTVITSQSPQDYQEQAVHMLKHGPLAGKVKNLVVHSPFIGGGFGAKDHSIFPYYGLVAAMYAGKPIRLANDRFEQFQAGLKRHPFTMKNRLAVDKKTLKIKALTADMTVDGGGRVNFTGSVTMVGATALQSIYYIPRNDIKATAYASRNPDSGSMRGYGTLQSMATMESMMNEMAGDLKVDAIDLRRANVMESGQRNTQGAIPNGALRYREMLDMAQQHPMWLERAAKKAAFEAANPGKKYGVGFGITTKDYGTGAAAPSAAVRLSKTGKIEVDICFMEMGTGTQSSQAVVVKDKLGVIADKVTVAEVDAWQAMQQIQTHNPYFINQQQQDEMEKNPRWTPVIGMASAASMSSYYQTHATKAAAEVIFRHGIWPAAVAIWSEKYFNGAMAPNNLNDAGAARWVDGKLTTQGYPPLSIEVLAQRVHDMGLVTGAMVHAFNRWAWSEATYDILGQEVNLEVDALALQYGDGANDRQKAAMNSKGYHLLDRTSVNYPETALNNAMVTYYAPCAAMVEIAVNEGNGEVEILNSHTWLEAGKVIVEELVEGQIQGGLAMGVGHALYEEIPSFEDGAGNGTWNLNRYKVPLASQVGVWNQQHTILPPLSDTDPSKGIGEVVMISIVPALVEAVYQATSVRFYDLPMTSQKIKGAIS</sequence>
<dbReference type="Proteomes" id="UP000032568">
    <property type="component" value="Chromosome"/>
</dbReference>
<accession>A0AAE9YQB1</accession>
<evidence type="ECO:0000313" key="3">
    <source>
        <dbReference type="EMBL" id="WDD98712.1"/>
    </source>
</evidence>
<dbReference type="InterPro" id="IPR016208">
    <property type="entry name" value="Ald_Oxase/xanthine_DH-like"/>
</dbReference>
<feature type="domain" description="Aldehyde oxidase/xanthine dehydrogenase second molybdopterin binding" evidence="2">
    <location>
        <begin position="772"/>
        <end position="887"/>
    </location>
</feature>